<dbReference type="RefSeq" id="WP_141294495.1">
    <property type="nucleotide sequence ID" value="NZ_BJMN01000010.1"/>
</dbReference>
<keyword evidence="5" id="KW-1185">Reference proteome</keyword>
<dbReference type="InterPro" id="IPR020287">
    <property type="entry name" value="Tail_sheath_C"/>
</dbReference>
<organism evidence="4 5">
    <name type="scientific">Streptomyces gardneri</name>
    <dbReference type="NCBI Taxonomy" id="66892"/>
    <lineage>
        <taxon>Bacteria</taxon>
        <taxon>Bacillati</taxon>
        <taxon>Actinomycetota</taxon>
        <taxon>Actinomycetes</taxon>
        <taxon>Kitasatosporales</taxon>
        <taxon>Streptomycetaceae</taxon>
        <taxon>Streptomyces</taxon>
    </lineage>
</organism>
<dbReference type="PANTHER" id="PTHR35861:SF1">
    <property type="entry name" value="PHAGE TAIL SHEATH PROTEIN"/>
    <property type="match status" value="1"/>
</dbReference>
<dbReference type="OrthoDB" id="9767864at2"/>
<protein>
    <submittedName>
        <fullName evidence="4">Tail protein</fullName>
    </submittedName>
</protein>
<name>A0A4Y3RDQ8_9ACTN</name>
<evidence type="ECO:0000313" key="4">
    <source>
        <dbReference type="EMBL" id="GEB55875.1"/>
    </source>
</evidence>
<comment type="similarity">
    <text evidence="1">Belongs to the myoviridae tail sheath protein family.</text>
</comment>
<feature type="domain" description="Tail sheath protein subtilisin-like" evidence="2">
    <location>
        <begin position="250"/>
        <end position="408"/>
    </location>
</feature>
<gene>
    <name evidence="4" type="ORF">SGA01_14800</name>
</gene>
<dbReference type="Gene3D" id="3.40.50.11780">
    <property type="match status" value="2"/>
</dbReference>
<dbReference type="Pfam" id="PF17482">
    <property type="entry name" value="Phage_sheath_1C"/>
    <property type="match status" value="1"/>
</dbReference>
<dbReference type="InterPro" id="IPR052042">
    <property type="entry name" value="Tail_sheath_structural"/>
</dbReference>
<accession>A0A4Y3RDQ8</accession>
<dbReference type="AlphaFoldDB" id="A0A4Y3RDQ8"/>
<sequence length="526" mass="56284">MPTYLSPGVYVEEVASGSRPIEGVGTSVAAFVGLSPVGPLNEPVLVTNWSQYVAAFGDFTDGYYLAHSVYGFFNNGGTAAYVVRVGGGDALGATQAIGTAAPVEPQLVAGEAVGLGAFRVAAITAGSEAGGALTVEVQDVEGDTERFKLVVKDGEKVVESFDASAKKSARNYVVAQVKQRSKTIVLEEAAAGAQLVKPDAQAVTLAPPAQVPAPVAARTGGSAALESGQFIGDSADRTGFGGLEAYDEINMVAVPDLMAAYQQGLIDLEQVKAVQLGLIAHCELMGDRMAILDPPPGLNARDIRTWRQETAGYDSRYAALYYPWIKSFDPATGQTRTVPPSGHMAGVWARNDSERGVHKAPANEIVRGAVDLELQITRGEQDLLNPIGVNCIRAFPGRGIRVWGARTLASDPAWRYLNVRRYFNYLEESILVGTQWVVFEPNDQSLWARIRRNISAFLVNEWRQGALFGQRAEDAFYVKCDAETNPPESVDLGRVVCEIGIAPVKPAEFVVFRLAQFQGGGGDLEE</sequence>
<evidence type="ECO:0000256" key="1">
    <source>
        <dbReference type="ARBA" id="ARBA00008005"/>
    </source>
</evidence>
<dbReference type="PANTHER" id="PTHR35861">
    <property type="match status" value="1"/>
</dbReference>
<proteinExistence type="inferred from homology"/>
<dbReference type="Proteomes" id="UP000315226">
    <property type="component" value="Unassembled WGS sequence"/>
</dbReference>
<feature type="domain" description="Tail sheath protein C-terminal" evidence="3">
    <location>
        <begin position="410"/>
        <end position="514"/>
    </location>
</feature>
<evidence type="ECO:0000259" key="2">
    <source>
        <dbReference type="Pfam" id="PF04984"/>
    </source>
</evidence>
<dbReference type="InterPro" id="IPR035089">
    <property type="entry name" value="Phage_sheath_subtilisin"/>
</dbReference>
<evidence type="ECO:0000259" key="3">
    <source>
        <dbReference type="Pfam" id="PF17482"/>
    </source>
</evidence>
<evidence type="ECO:0000313" key="5">
    <source>
        <dbReference type="Proteomes" id="UP000315226"/>
    </source>
</evidence>
<dbReference type="Pfam" id="PF04984">
    <property type="entry name" value="Phage_sheath_1"/>
    <property type="match status" value="1"/>
</dbReference>
<comment type="caution">
    <text evidence="4">The sequence shown here is derived from an EMBL/GenBank/DDBJ whole genome shotgun (WGS) entry which is preliminary data.</text>
</comment>
<reference evidence="4 5" key="1">
    <citation type="submission" date="2019-06" db="EMBL/GenBank/DDBJ databases">
        <title>Whole genome shotgun sequence of Streptomyces gardneri NBRC 12865.</title>
        <authorList>
            <person name="Hosoyama A."/>
            <person name="Uohara A."/>
            <person name="Ohji S."/>
            <person name="Ichikawa N."/>
        </authorList>
    </citation>
    <scope>NUCLEOTIDE SEQUENCE [LARGE SCALE GENOMIC DNA]</scope>
    <source>
        <strain evidence="4 5">NBRC 12865</strain>
    </source>
</reference>
<dbReference type="EMBL" id="BJMN01000010">
    <property type="protein sequence ID" value="GEB55875.1"/>
    <property type="molecule type" value="Genomic_DNA"/>
</dbReference>